<proteinExistence type="predicted"/>
<organism evidence="2 3">
    <name type="scientific">Penicillium canescens</name>
    <dbReference type="NCBI Taxonomy" id="5083"/>
    <lineage>
        <taxon>Eukaryota</taxon>
        <taxon>Fungi</taxon>
        <taxon>Dikarya</taxon>
        <taxon>Ascomycota</taxon>
        <taxon>Pezizomycotina</taxon>
        <taxon>Eurotiomycetes</taxon>
        <taxon>Eurotiomycetidae</taxon>
        <taxon>Eurotiales</taxon>
        <taxon>Aspergillaceae</taxon>
        <taxon>Penicillium</taxon>
    </lineage>
</organism>
<keyword evidence="1" id="KW-0472">Membrane</keyword>
<dbReference type="Pfam" id="PF08114">
    <property type="entry name" value="PMP1_2"/>
    <property type="match status" value="1"/>
</dbReference>
<dbReference type="InterPro" id="IPR012589">
    <property type="entry name" value="Pmp1/Pmp2"/>
</dbReference>
<reference evidence="2" key="1">
    <citation type="journal article" date="2023" name="IMA Fungus">
        <title>Comparative genomic study of the Penicillium genus elucidates a diverse pangenome and 15 lateral gene transfer events.</title>
        <authorList>
            <person name="Petersen C."/>
            <person name="Sorensen T."/>
            <person name="Nielsen M.R."/>
            <person name="Sondergaard T.E."/>
            <person name="Sorensen J.L."/>
            <person name="Fitzpatrick D.A."/>
            <person name="Frisvad J.C."/>
            <person name="Nielsen K.L."/>
        </authorList>
    </citation>
    <scope>NUCLEOTIDE SEQUENCE</scope>
    <source>
        <strain evidence="2">IBT 15450</strain>
    </source>
</reference>
<sequence length="74" mass="8434">MAAIKLIPHTKSPSPSPFPSLSLLAARDNWADENRGVILVFFIVFLVVVGIIALFAYRRWLKRQAEKETYETTE</sequence>
<dbReference type="Proteomes" id="UP001219568">
    <property type="component" value="Unassembled WGS sequence"/>
</dbReference>
<reference evidence="2" key="2">
    <citation type="submission" date="2023-01" db="EMBL/GenBank/DDBJ databases">
        <authorList>
            <person name="Petersen C."/>
        </authorList>
    </citation>
    <scope>NUCLEOTIDE SEQUENCE</scope>
    <source>
        <strain evidence="2">IBT 15450</strain>
    </source>
</reference>
<feature type="transmembrane region" description="Helical" evidence="1">
    <location>
        <begin position="37"/>
        <end position="57"/>
    </location>
</feature>
<comment type="caution">
    <text evidence="2">The sequence shown here is derived from an EMBL/GenBank/DDBJ whole genome shotgun (WGS) entry which is preliminary data.</text>
</comment>
<dbReference type="GO" id="GO:0030234">
    <property type="term" value="F:enzyme regulator activity"/>
    <property type="evidence" value="ECO:0007669"/>
    <property type="project" value="InterPro"/>
</dbReference>
<evidence type="ECO:0000313" key="2">
    <source>
        <dbReference type="EMBL" id="KAJ6057651.1"/>
    </source>
</evidence>
<accession>A0AAD6IP36</accession>
<keyword evidence="3" id="KW-1185">Reference proteome</keyword>
<keyword evidence="1" id="KW-1133">Transmembrane helix</keyword>
<evidence type="ECO:0000313" key="3">
    <source>
        <dbReference type="Proteomes" id="UP001219568"/>
    </source>
</evidence>
<dbReference type="AlphaFoldDB" id="A0AAD6IP36"/>
<keyword evidence="1" id="KW-0812">Transmembrane</keyword>
<dbReference type="EMBL" id="JAQJZL010000001">
    <property type="protein sequence ID" value="KAJ6057651.1"/>
    <property type="molecule type" value="Genomic_DNA"/>
</dbReference>
<gene>
    <name evidence="2" type="ORF">N7460_000925</name>
</gene>
<evidence type="ECO:0000256" key="1">
    <source>
        <dbReference type="SAM" id="Phobius"/>
    </source>
</evidence>
<name>A0AAD6IP36_PENCN</name>
<protein>
    <submittedName>
        <fullName evidence="2">Uncharacterized protein</fullName>
    </submittedName>
</protein>